<dbReference type="EMBL" id="BAND01000016">
    <property type="protein sequence ID" value="GAJ28226.1"/>
    <property type="molecule type" value="Genomic_DNA"/>
</dbReference>
<dbReference type="Gene3D" id="3.40.50.1820">
    <property type="entry name" value="alpha/beta hydrolase"/>
    <property type="match status" value="1"/>
</dbReference>
<evidence type="ECO:0000313" key="1">
    <source>
        <dbReference type="EMBL" id="GAJ28226.1"/>
    </source>
</evidence>
<reference evidence="1 2" key="2">
    <citation type="journal article" date="2014" name="FEMS Microbiol. Lett.">
        <title>Draft genomic DNA sequence of the facultatively methylotrophic bacterium Acidomonas methanolica type strain MB58.</title>
        <authorList>
            <person name="Higashiura N."/>
            <person name="Hadano H."/>
            <person name="Hirakawa H."/>
            <person name="Matsutani M."/>
            <person name="Takabe S."/>
            <person name="Matsushita K."/>
            <person name="Azuma Y."/>
        </authorList>
    </citation>
    <scope>NUCLEOTIDE SEQUENCE [LARGE SCALE GENOMIC DNA]</scope>
    <source>
        <strain evidence="1 2">MB58</strain>
    </source>
</reference>
<dbReference type="Proteomes" id="UP000019760">
    <property type="component" value="Unassembled WGS sequence"/>
</dbReference>
<name>A0A023D358_ACIMT</name>
<proteinExistence type="predicted"/>
<accession>A0A023D358</accession>
<dbReference type="AlphaFoldDB" id="A0A023D358"/>
<dbReference type="SUPFAM" id="SSF53474">
    <property type="entry name" value="alpha/beta-Hydrolases"/>
    <property type="match status" value="1"/>
</dbReference>
<comment type="caution">
    <text evidence="1">The sequence shown here is derived from an EMBL/GenBank/DDBJ whole genome shotgun (WGS) entry which is preliminary data.</text>
</comment>
<dbReference type="OrthoDB" id="7165362at2"/>
<evidence type="ECO:0008006" key="3">
    <source>
        <dbReference type="Google" id="ProtNLM"/>
    </source>
</evidence>
<evidence type="ECO:0000313" key="2">
    <source>
        <dbReference type="Proteomes" id="UP000019760"/>
    </source>
</evidence>
<organism evidence="1 2">
    <name type="scientific">Acidomonas methanolica NBRC 104435</name>
    <dbReference type="NCBI Taxonomy" id="1231351"/>
    <lineage>
        <taxon>Bacteria</taxon>
        <taxon>Pseudomonadati</taxon>
        <taxon>Pseudomonadota</taxon>
        <taxon>Alphaproteobacteria</taxon>
        <taxon>Acetobacterales</taxon>
        <taxon>Acetobacteraceae</taxon>
        <taxon>Acidomonas</taxon>
    </lineage>
</organism>
<keyword evidence="2" id="KW-1185">Reference proteome</keyword>
<dbReference type="InterPro" id="IPR029058">
    <property type="entry name" value="AB_hydrolase_fold"/>
</dbReference>
<sequence>MRRVFVHGWSYDAGLWDGVCRALGEADSWRIDLGQTGAPVRDALPQEPYLAVTHSAGTLWLLEQDLRHCAGIVAVNGFARFTAGADFPVGVPPRMVQRMRRRLETEAAEVVATFRREIGGAPPAAPLSGARLDEGLQRLLASDGRAAAHSMGARLIWLAGTEDRLVTPAMARAGFGPLARENRCAGGHLLPLDAPETVAALLRKAEGHIGR</sequence>
<protein>
    <recommendedName>
        <fullName evidence="3">AB hydrolase-1 domain-containing protein</fullName>
    </recommendedName>
</protein>
<dbReference type="RefSeq" id="WP_042056637.1">
    <property type="nucleotide sequence ID" value="NZ_BAND01000016.1"/>
</dbReference>
<gene>
    <name evidence="1" type="ORF">Amme_016_009</name>
</gene>
<reference evidence="2" key="1">
    <citation type="journal article" date="2014" name="FEMS Microbiol. Lett.">
        <title>Draft Genomic DNA Sequence of the Facultatively Methylotrophic Bacterium Acidomonas methanolica type strain MB58.</title>
        <authorList>
            <person name="Higashiura N."/>
            <person name="Hadano H."/>
            <person name="Hirakawa H."/>
            <person name="Matsutani M."/>
            <person name="Takabe S."/>
            <person name="Matsushita K."/>
            <person name="Azuma Y."/>
        </authorList>
    </citation>
    <scope>NUCLEOTIDE SEQUENCE [LARGE SCALE GENOMIC DNA]</scope>
    <source>
        <strain evidence="2">MB58</strain>
    </source>
</reference>